<sequence length="87" mass="8940">MNILIEILDNAVIVAGALVFIINGIVEVIKQATDLDNKYIPLLSLVIGFGIGVAIALGFNLPLAETILAGGIGGLGASGLYDNFKSV</sequence>
<organism evidence="2 3">
    <name type="scientific">Ruoffia tabacinasalis</name>
    <dbReference type="NCBI Taxonomy" id="87458"/>
    <lineage>
        <taxon>Bacteria</taxon>
        <taxon>Bacillati</taxon>
        <taxon>Bacillota</taxon>
        <taxon>Bacilli</taxon>
        <taxon>Lactobacillales</taxon>
        <taxon>Aerococcaceae</taxon>
        <taxon>Ruoffia</taxon>
    </lineage>
</organism>
<evidence type="ECO:0000256" key="1">
    <source>
        <dbReference type="SAM" id="Phobius"/>
    </source>
</evidence>
<feature type="transmembrane region" description="Helical" evidence="1">
    <location>
        <begin position="12"/>
        <end position="29"/>
    </location>
</feature>
<dbReference type="Proteomes" id="UP000306420">
    <property type="component" value="Unassembled WGS sequence"/>
</dbReference>
<gene>
    <name evidence="2" type="ORF">FEZ33_01155</name>
</gene>
<dbReference type="EMBL" id="VBSP01000002">
    <property type="protein sequence ID" value="TLQ49271.1"/>
    <property type="molecule type" value="Genomic_DNA"/>
</dbReference>
<feature type="transmembrane region" description="Helical" evidence="1">
    <location>
        <begin position="41"/>
        <end position="61"/>
    </location>
</feature>
<keyword evidence="1" id="KW-0472">Membrane</keyword>
<dbReference type="InterPro" id="IPR009708">
    <property type="entry name" value="Phage_A118_holin/antiholin"/>
</dbReference>
<name>A0A5R9EIV6_9LACT</name>
<evidence type="ECO:0000313" key="3">
    <source>
        <dbReference type="Proteomes" id="UP000306420"/>
    </source>
</evidence>
<proteinExistence type="predicted"/>
<dbReference type="Pfam" id="PF06946">
    <property type="entry name" value="Phage_holin_5_1"/>
    <property type="match status" value="1"/>
</dbReference>
<dbReference type="AlphaFoldDB" id="A0A5R9EIV6"/>
<evidence type="ECO:0000313" key="2">
    <source>
        <dbReference type="EMBL" id="TLQ49271.1"/>
    </source>
</evidence>
<reference evidence="2 3" key="1">
    <citation type="submission" date="2019-05" db="EMBL/GenBank/DDBJ databases">
        <title>The metagenome of a microbial culture collection derived from dairy environment covers the genomic content of the human microbiome.</title>
        <authorList>
            <person name="Roder T."/>
            <person name="Wuthrich D."/>
            <person name="Sattari Z."/>
            <person name="Von Ah U."/>
            <person name="Bar C."/>
            <person name="Ronchi F."/>
            <person name="Macpherson A.J."/>
            <person name="Ganal-Vonarburg S.C."/>
            <person name="Bruggmann R."/>
            <person name="Vergeres G."/>
        </authorList>
    </citation>
    <scope>NUCLEOTIDE SEQUENCE [LARGE SCALE GENOMIC DNA]</scope>
    <source>
        <strain evidence="2 3">FAM 24227</strain>
    </source>
</reference>
<accession>A0A5R9EIV6</accession>
<evidence type="ECO:0008006" key="4">
    <source>
        <dbReference type="Google" id="ProtNLM"/>
    </source>
</evidence>
<keyword evidence="1" id="KW-1133">Transmembrane helix</keyword>
<keyword evidence="1" id="KW-0812">Transmembrane</keyword>
<comment type="caution">
    <text evidence="2">The sequence shown here is derived from an EMBL/GenBank/DDBJ whole genome shotgun (WGS) entry which is preliminary data.</text>
</comment>
<protein>
    <recommendedName>
        <fullName evidence="4">Holin</fullName>
    </recommendedName>
</protein>